<sequence>MPQVEISLCHFHMKQAFKRAFQGKGLAAHIVKVLQDIFEQQANALTEDSYNNFKDELSSLAPPPIVEYLQRNWWNCPQMWANFLNLDIPRLHVTTTNHFESYHGKIKTLLHSKISLSEALLLLQKYDSHLLQVATVITTVESMKRRYNSKDSDPVIGEVYLNVTSFAARLILEQYEITKKFSYSFTESANDIYELKSSAETVYHTTSKSCNCKFFVNLKLQCRHIFALRKHIEAPLYQNIQCDHRFSRN</sequence>
<accession>A0AAE0XZY5</accession>
<dbReference type="PROSITE" id="PS50966">
    <property type="entry name" value="ZF_SWIM"/>
    <property type="match status" value="1"/>
</dbReference>
<dbReference type="EMBL" id="JAWDGP010007314">
    <property type="protein sequence ID" value="KAK3726253.1"/>
    <property type="molecule type" value="Genomic_DNA"/>
</dbReference>
<dbReference type="InterPro" id="IPR052579">
    <property type="entry name" value="Zinc_finger_SWIM"/>
</dbReference>
<organism evidence="3 4">
    <name type="scientific">Elysia crispata</name>
    <name type="common">lettuce slug</name>
    <dbReference type="NCBI Taxonomy" id="231223"/>
    <lineage>
        <taxon>Eukaryota</taxon>
        <taxon>Metazoa</taxon>
        <taxon>Spiralia</taxon>
        <taxon>Lophotrochozoa</taxon>
        <taxon>Mollusca</taxon>
        <taxon>Gastropoda</taxon>
        <taxon>Heterobranchia</taxon>
        <taxon>Euthyneura</taxon>
        <taxon>Panpulmonata</taxon>
        <taxon>Sacoglossa</taxon>
        <taxon>Placobranchoidea</taxon>
        <taxon>Plakobranchidae</taxon>
        <taxon>Elysia</taxon>
    </lineage>
</organism>
<gene>
    <name evidence="3" type="ORF">RRG08_008634</name>
</gene>
<reference evidence="3" key="1">
    <citation type="journal article" date="2023" name="G3 (Bethesda)">
        <title>A reference genome for the long-term kleptoplast-retaining sea slug Elysia crispata morphotype clarki.</title>
        <authorList>
            <person name="Eastman K.E."/>
            <person name="Pendleton A.L."/>
            <person name="Shaikh M.A."/>
            <person name="Suttiyut T."/>
            <person name="Ogas R."/>
            <person name="Tomko P."/>
            <person name="Gavelis G."/>
            <person name="Widhalm J.R."/>
            <person name="Wisecaver J.H."/>
        </authorList>
    </citation>
    <scope>NUCLEOTIDE SEQUENCE</scope>
    <source>
        <strain evidence="3">ECLA1</strain>
    </source>
</reference>
<proteinExistence type="predicted"/>
<keyword evidence="4" id="KW-1185">Reference proteome</keyword>
<feature type="domain" description="SWIM-type" evidence="2">
    <location>
        <begin position="193"/>
        <end position="233"/>
    </location>
</feature>
<protein>
    <recommendedName>
        <fullName evidence="2">SWIM-type domain-containing protein</fullName>
    </recommendedName>
</protein>
<keyword evidence="1" id="KW-0862">Zinc</keyword>
<keyword evidence="1" id="KW-0479">Metal-binding</keyword>
<dbReference type="GO" id="GO:0008270">
    <property type="term" value="F:zinc ion binding"/>
    <property type="evidence" value="ECO:0007669"/>
    <property type="project" value="UniProtKB-KW"/>
</dbReference>
<dbReference type="Proteomes" id="UP001283361">
    <property type="component" value="Unassembled WGS sequence"/>
</dbReference>
<evidence type="ECO:0000313" key="3">
    <source>
        <dbReference type="EMBL" id="KAK3726253.1"/>
    </source>
</evidence>
<name>A0AAE0XZY5_9GAST</name>
<dbReference type="PANTHER" id="PTHR31569:SF4">
    <property type="entry name" value="SWIM-TYPE DOMAIN-CONTAINING PROTEIN"/>
    <property type="match status" value="1"/>
</dbReference>
<evidence type="ECO:0000259" key="2">
    <source>
        <dbReference type="PROSITE" id="PS50966"/>
    </source>
</evidence>
<keyword evidence="1" id="KW-0863">Zinc-finger</keyword>
<evidence type="ECO:0000256" key="1">
    <source>
        <dbReference type="PROSITE-ProRule" id="PRU00325"/>
    </source>
</evidence>
<dbReference type="AlphaFoldDB" id="A0AAE0XZY5"/>
<comment type="caution">
    <text evidence="3">The sequence shown here is derived from an EMBL/GenBank/DDBJ whole genome shotgun (WGS) entry which is preliminary data.</text>
</comment>
<dbReference type="PANTHER" id="PTHR31569">
    <property type="entry name" value="SWIM-TYPE DOMAIN-CONTAINING PROTEIN"/>
    <property type="match status" value="1"/>
</dbReference>
<evidence type="ECO:0000313" key="4">
    <source>
        <dbReference type="Proteomes" id="UP001283361"/>
    </source>
</evidence>
<dbReference type="InterPro" id="IPR007527">
    <property type="entry name" value="Znf_SWIM"/>
</dbReference>